<comment type="subcellular location">
    <subcellularLocation>
        <location evidence="1">Nucleus</location>
    </subcellularLocation>
</comment>
<dbReference type="Proteomes" id="UP000695007">
    <property type="component" value="Unplaced"/>
</dbReference>
<evidence type="ECO:0000256" key="1">
    <source>
        <dbReference type="ARBA" id="ARBA00004123"/>
    </source>
</evidence>
<dbReference type="PANTHER" id="PTHR21539">
    <property type="entry name" value="SAGA-ASSOCIATED FACTOR 29"/>
    <property type="match status" value="1"/>
</dbReference>
<name>A0AAJ6YW45_9HYME</name>
<feature type="coiled-coil region" evidence="6">
    <location>
        <begin position="9"/>
        <end position="87"/>
    </location>
</feature>
<feature type="domain" description="SGF29 C-terminal" evidence="7">
    <location>
        <begin position="146"/>
        <end position="287"/>
    </location>
</feature>
<dbReference type="AlphaFoldDB" id="A0AAJ6YW45"/>
<dbReference type="Pfam" id="PF07039">
    <property type="entry name" value="SGF29_Tudor"/>
    <property type="match status" value="1"/>
</dbReference>
<dbReference type="RefSeq" id="XP_011505458.1">
    <property type="nucleotide sequence ID" value="XM_011507156.1"/>
</dbReference>
<evidence type="ECO:0000313" key="8">
    <source>
        <dbReference type="Proteomes" id="UP000695007"/>
    </source>
</evidence>
<organism evidence="8 9">
    <name type="scientific">Ceratosolen solmsi marchali</name>
    <dbReference type="NCBI Taxonomy" id="326594"/>
    <lineage>
        <taxon>Eukaryota</taxon>
        <taxon>Metazoa</taxon>
        <taxon>Ecdysozoa</taxon>
        <taxon>Arthropoda</taxon>
        <taxon>Hexapoda</taxon>
        <taxon>Insecta</taxon>
        <taxon>Pterygota</taxon>
        <taxon>Neoptera</taxon>
        <taxon>Endopterygota</taxon>
        <taxon>Hymenoptera</taxon>
        <taxon>Apocrita</taxon>
        <taxon>Proctotrupomorpha</taxon>
        <taxon>Chalcidoidea</taxon>
        <taxon>Agaonidae</taxon>
        <taxon>Agaoninae</taxon>
        <taxon>Ceratosolen</taxon>
    </lineage>
</organism>
<dbReference type="FunFam" id="2.30.30.140:FF:000029">
    <property type="entry name" value="SAGA-associated factor 29 homolog"/>
    <property type="match status" value="1"/>
</dbReference>
<evidence type="ECO:0000256" key="4">
    <source>
        <dbReference type="ARBA" id="ARBA00023163"/>
    </source>
</evidence>
<dbReference type="GO" id="GO:0000124">
    <property type="term" value="C:SAGA complex"/>
    <property type="evidence" value="ECO:0007669"/>
    <property type="project" value="InterPro"/>
</dbReference>
<dbReference type="InterPro" id="IPR047287">
    <property type="entry name" value="Tudor_SGF29_rpt2"/>
</dbReference>
<dbReference type="KEGG" id="csol:105368195"/>
<keyword evidence="4" id="KW-0804">Transcription</keyword>
<reference evidence="9" key="1">
    <citation type="submission" date="2025-08" db="UniProtKB">
        <authorList>
            <consortium name="RefSeq"/>
        </authorList>
    </citation>
    <scope>IDENTIFICATION</scope>
</reference>
<keyword evidence="2" id="KW-0805">Transcription regulation</keyword>
<dbReference type="Gene3D" id="2.30.30.140">
    <property type="match status" value="2"/>
</dbReference>
<evidence type="ECO:0000313" key="9">
    <source>
        <dbReference type="RefSeq" id="XP_011505458.1"/>
    </source>
</evidence>
<dbReference type="GO" id="GO:0140672">
    <property type="term" value="C:ATAC complex"/>
    <property type="evidence" value="ECO:0007669"/>
    <property type="project" value="UniProtKB-ARBA"/>
</dbReference>
<dbReference type="InterPro" id="IPR037802">
    <property type="entry name" value="SGF29"/>
</dbReference>
<keyword evidence="5" id="KW-0539">Nucleus</keyword>
<dbReference type="InterPro" id="IPR047288">
    <property type="entry name" value="Tudor_SGF29_rpt1"/>
</dbReference>
<evidence type="ECO:0000256" key="5">
    <source>
        <dbReference type="ARBA" id="ARBA00023242"/>
    </source>
</evidence>
<dbReference type="GO" id="GO:0005634">
    <property type="term" value="C:nucleus"/>
    <property type="evidence" value="ECO:0007669"/>
    <property type="project" value="UniProtKB-SubCell"/>
</dbReference>
<dbReference type="CDD" id="cd20393">
    <property type="entry name" value="Tudor_SGF29_rpt1"/>
    <property type="match status" value="1"/>
</dbReference>
<keyword evidence="3 6" id="KW-0175">Coiled coil</keyword>
<evidence type="ECO:0000256" key="6">
    <source>
        <dbReference type="SAM" id="Coils"/>
    </source>
</evidence>
<dbReference type="PANTHER" id="PTHR21539:SF0">
    <property type="entry name" value="SAGA-ASSOCIATED FACTOR 29"/>
    <property type="match status" value="1"/>
</dbReference>
<protein>
    <submittedName>
        <fullName evidence="9">SAGA-associated factor 29 homolog</fullName>
    </submittedName>
</protein>
<accession>A0AAJ6YW45</accession>
<dbReference type="InterPro" id="IPR010750">
    <property type="entry name" value="SGF29_tudor-like_dom"/>
</dbReference>
<sequence length="291" mass="33283">MSISTDSIAKKIQERLKEVHELMHEVENAREQSESTLKQIENYKSEIEGKQKSNTIEQRKIKLSIAINDAKKEEELLRNSLEKIDEIRSIRSERRQQARSAGNKEPIRRGALMKMLLEVAHTMPLYIGQTIDASPPPLCGCIPAESCYIAKPGNIVAAFVKGADEEENWILAEIISFNHLTNKYEIDDIDEEVNERHIISRRRVMPLPIMRANPETDPQAIFTNGTIVMALYPQTTCFYKAIITAQPKTAHEDYEVIFEDATYTNGYSPPLKVPQRYVISIKESKKRIKVN</sequence>
<dbReference type="PROSITE" id="PS51518">
    <property type="entry name" value="SGF29_C"/>
    <property type="match status" value="1"/>
</dbReference>
<feature type="non-terminal residue" evidence="9">
    <location>
        <position position="291"/>
    </location>
</feature>
<evidence type="ECO:0000256" key="3">
    <source>
        <dbReference type="ARBA" id="ARBA00023054"/>
    </source>
</evidence>
<evidence type="ECO:0000259" key="7">
    <source>
        <dbReference type="PROSITE" id="PS51518"/>
    </source>
</evidence>
<dbReference type="GeneID" id="105368195"/>
<keyword evidence="8" id="KW-1185">Reference proteome</keyword>
<proteinExistence type="predicted"/>
<gene>
    <name evidence="9" type="primary">LOC105368195</name>
</gene>
<dbReference type="FunFam" id="2.30.30.140:FF:000026">
    <property type="entry name" value="SAGA-associated factor 29 homolog"/>
    <property type="match status" value="1"/>
</dbReference>
<dbReference type="CDD" id="cd20394">
    <property type="entry name" value="Tudor_SGF29_rpt2"/>
    <property type="match status" value="1"/>
</dbReference>
<evidence type="ECO:0000256" key="2">
    <source>
        <dbReference type="ARBA" id="ARBA00023015"/>
    </source>
</evidence>